<evidence type="ECO:0000256" key="2">
    <source>
        <dbReference type="ARBA" id="ARBA00010074"/>
    </source>
</evidence>
<dbReference type="GO" id="GO:0032153">
    <property type="term" value="C:cell division site"/>
    <property type="evidence" value="ECO:0007669"/>
    <property type="project" value="TreeGrafter"/>
</dbReference>
<evidence type="ECO:0000256" key="1">
    <source>
        <dbReference type="ARBA" id="ARBA00004496"/>
    </source>
</evidence>
<comment type="similarity">
    <text evidence="2">Belongs to the ZapA family. Type 1 subfamily.</text>
</comment>
<evidence type="ECO:0000256" key="8">
    <source>
        <dbReference type="ARBA" id="ARBA00023306"/>
    </source>
</evidence>
<comment type="function">
    <text evidence="9">Activator of cell division through the inhibition of FtsZ GTPase activity, therefore promoting FtsZ assembly into bundles of protofilaments necessary for the formation of the division Z ring. It is recruited early at mid-cell but it is not essential for cell division.</text>
</comment>
<dbReference type="GO" id="GO:0043093">
    <property type="term" value="P:FtsZ-dependent cytokinesis"/>
    <property type="evidence" value="ECO:0007669"/>
    <property type="project" value="TreeGrafter"/>
</dbReference>
<evidence type="ECO:0000256" key="11">
    <source>
        <dbReference type="ARBA" id="ARBA00033158"/>
    </source>
</evidence>
<evidence type="ECO:0000256" key="6">
    <source>
        <dbReference type="ARBA" id="ARBA00023054"/>
    </source>
</evidence>
<comment type="caution">
    <text evidence="12">The sequence shown here is derived from an EMBL/GenBank/DDBJ whole genome shotgun (WGS) entry which is preliminary data.</text>
</comment>
<keyword evidence="13" id="KW-1185">Reference proteome</keyword>
<evidence type="ECO:0000256" key="3">
    <source>
        <dbReference type="ARBA" id="ARBA00015195"/>
    </source>
</evidence>
<dbReference type="Proteomes" id="UP000287766">
    <property type="component" value="Unassembled WGS sequence"/>
</dbReference>
<dbReference type="InterPro" id="IPR007838">
    <property type="entry name" value="Cell_div_ZapA-like"/>
</dbReference>
<organism evidence="12 13">
    <name type="scientific">Pseudidiomarina aestuarii</name>
    <dbReference type="NCBI Taxonomy" id="624146"/>
    <lineage>
        <taxon>Bacteria</taxon>
        <taxon>Pseudomonadati</taxon>
        <taxon>Pseudomonadota</taxon>
        <taxon>Gammaproteobacteria</taxon>
        <taxon>Alteromonadales</taxon>
        <taxon>Idiomarinaceae</taxon>
        <taxon>Pseudidiomarina</taxon>
    </lineage>
</organism>
<keyword evidence="8" id="KW-0131">Cell cycle</keyword>
<comment type="subunit">
    <text evidence="10">Homodimer. Interacts with FtsZ.</text>
</comment>
<proteinExistence type="inferred from homology"/>
<evidence type="ECO:0000256" key="10">
    <source>
        <dbReference type="ARBA" id="ARBA00026068"/>
    </source>
</evidence>
<name>A0A2T4CUK9_9GAMM</name>
<gene>
    <name evidence="12" type="ORF">CWE22_10650</name>
</gene>
<dbReference type="Gene3D" id="1.20.5.50">
    <property type="match status" value="1"/>
</dbReference>
<dbReference type="PANTHER" id="PTHR34981">
    <property type="entry name" value="CELL DIVISION PROTEIN ZAPA"/>
    <property type="match status" value="1"/>
</dbReference>
<evidence type="ECO:0000256" key="7">
    <source>
        <dbReference type="ARBA" id="ARBA00023210"/>
    </source>
</evidence>
<accession>A0A2T4CUK9</accession>
<evidence type="ECO:0000313" key="13">
    <source>
        <dbReference type="Proteomes" id="UP000287766"/>
    </source>
</evidence>
<dbReference type="SUPFAM" id="SSF102829">
    <property type="entry name" value="Cell division protein ZapA-like"/>
    <property type="match status" value="1"/>
</dbReference>
<dbReference type="Pfam" id="PF05164">
    <property type="entry name" value="ZapA"/>
    <property type="match status" value="1"/>
</dbReference>
<dbReference type="RefSeq" id="WP_169931469.1">
    <property type="nucleotide sequence ID" value="NZ_JBLXDX010000005.1"/>
</dbReference>
<comment type="subcellular location">
    <subcellularLocation>
        <location evidence="1">Cytoplasm</location>
    </subcellularLocation>
</comment>
<dbReference type="GO" id="GO:0030428">
    <property type="term" value="C:cell septum"/>
    <property type="evidence" value="ECO:0007669"/>
    <property type="project" value="TreeGrafter"/>
</dbReference>
<dbReference type="GO" id="GO:0000921">
    <property type="term" value="P:septin ring assembly"/>
    <property type="evidence" value="ECO:0007669"/>
    <property type="project" value="TreeGrafter"/>
</dbReference>
<keyword evidence="5 12" id="KW-0132">Cell division</keyword>
<dbReference type="GO" id="GO:0005829">
    <property type="term" value="C:cytosol"/>
    <property type="evidence" value="ECO:0007669"/>
    <property type="project" value="TreeGrafter"/>
</dbReference>
<dbReference type="GO" id="GO:0000917">
    <property type="term" value="P:division septum assembly"/>
    <property type="evidence" value="ECO:0007669"/>
    <property type="project" value="UniProtKB-KW"/>
</dbReference>
<evidence type="ECO:0000256" key="9">
    <source>
        <dbReference type="ARBA" id="ARBA00024910"/>
    </source>
</evidence>
<keyword evidence="7" id="KW-0717">Septation</keyword>
<sequence length="104" mass="11879">MSQSTPRTMDIKLMDRQYKVNCPAGQEAALQRAADRLNEKLEQIRSATRLSHPEQIAVMAALNLCHEATQYADAQDEKVRDLEEKIKLLQDTLEQVMAEQRPGR</sequence>
<evidence type="ECO:0000313" key="12">
    <source>
        <dbReference type="EMBL" id="RUO39205.1"/>
    </source>
</evidence>
<keyword evidence="6" id="KW-0175">Coiled coil</keyword>
<evidence type="ECO:0000256" key="4">
    <source>
        <dbReference type="ARBA" id="ARBA00022490"/>
    </source>
</evidence>
<evidence type="ECO:0000256" key="5">
    <source>
        <dbReference type="ARBA" id="ARBA00022618"/>
    </source>
</evidence>
<dbReference type="AlphaFoldDB" id="A0A2T4CUK9"/>
<dbReference type="Gene3D" id="3.30.160.880">
    <property type="entry name" value="Cell division protein ZapA protomer, N-terminal domain"/>
    <property type="match status" value="1"/>
</dbReference>
<reference evidence="13" key="1">
    <citation type="journal article" date="2018" name="Front. Microbiol.">
        <title>Genome-Based Analysis Reveals the Taxonomy and Diversity of the Family Idiomarinaceae.</title>
        <authorList>
            <person name="Liu Y."/>
            <person name="Lai Q."/>
            <person name="Shao Z."/>
        </authorList>
    </citation>
    <scope>NUCLEOTIDE SEQUENCE [LARGE SCALE GENOMIC DNA]</scope>
    <source>
        <strain evidence="13">KYW314</strain>
    </source>
</reference>
<keyword evidence="4" id="KW-0963">Cytoplasm</keyword>
<protein>
    <recommendedName>
        <fullName evidence="3">Cell division protein ZapA</fullName>
    </recommendedName>
    <alternativeName>
        <fullName evidence="11">Z ring-associated protein ZapA</fullName>
    </alternativeName>
</protein>
<dbReference type="EMBL" id="PIPR01000003">
    <property type="protein sequence ID" value="RUO39205.1"/>
    <property type="molecule type" value="Genomic_DNA"/>
</dbReference>
<dbReference type="PANTHER" id="PTHR34981:SF1">
    <property type="entry name" value="CELL DIVISION PROTEIN ZAPA"/>
    <property type="match status" value="1"/>
</dbReference>
<dbReference type="InterPro" id="IPR042233">
    <property type="entry name" value="Cell_div_ZapA_N"/>
</dbReference>
<dbReference type="InterPro" id="IPR036192">
    <property type="entry name" value="Cell_div_ZapA-like_sf"/>
</dbReference>